<comment type="caution">
    <text evidence="1">The sequence shown here is derived from an EMBL/GenBank/DDBJ whole genome shotgun (WGS) entry which is preliminary data.</text>
</comment>
<accession>A0AAV7PU98</accession>
<gene>
    <name evidence="1" type="ORF">NDU88_007526</name>
</gene>
<sequence length="131" mass="14731">MEDLALVVSYLSSKLQLPPDEDQASKSGKWYTQFQRPSVPKVPVIPSIQRLIKHEWRDPERILVPRCLGRLHPLTKGERDVPQVLTLDLLLTNLTEKPSLLSEGITLQDPEDKKVEAALKRAYAGLGSVKP</sequence>
<evidence type="ECO:0000313" key="2">
    <source>
        <dbReference type="Proteomes" id="UP001066276"/>
    </source>
</evidence>
<keyword evidence="2" id="KW-1185">Reference proteome</keyword>
<organism evidence="1 2">
    <name type="scientific">Pleurodeles waltl</name>
    <name type="common">Iberian ribbed newt</name>
    <dbReference type="NCBI Taxonomy" id="8319"/>
    <lineage>
        <taxon>Eukaryota</taxon>
        <taxon>Metazoa</taxon>
        <taxon>Chordata</taxon>
        <taxon>Craniata</taxon>
        <taxon>Vertebrata</taxon>
        <taxon>Euteleostomi</taxon>
        <taxon>Amphibia</taxon>
        <taxon>Batrachia</taxon>
        <taxon>Caudata</taxon>
        <taxon>Salamandroidea</taxon>
        <taxon>Salamandridae</taxon>
        <taxon>Pleurodelinae</taxon>
        <taxon>Pleurodeles</taxon>
    </lineage>
</organism>
<dbReference type="Gene3D" id="1.10.287.3160">
    <property type="match status" value="1"/>
</dbReference>
<dbReference type="AlphaFoldDB" id="A0AAV7PU98"/>
<protein>
    <submittedName>
        <fullName evidence="1">Uncharacterized protein</fullName>
    </submittedName>
</protein>
<proteinExistence type="predicted"/>
<reference evidence="1" key="1">
    <citation type="journal article" date="2022" name="bioRxiv">
        <title>Sequencing and chromosome-scale assembly of the giantPleurodeles waltlgenome.</title>
        <authorList>
            <person name="Brown T."/>
            <person name="Elewa A."/>
            <person name="Iarovenko S."/>
            <person name="Subramanian E."/>
            <person name="Araus A.J."/>
            <person name="Petzold A."/>
            <person name="Susuki M."/>
            <person name="Suzuki K.-i.T."/>
            <person name="Hayashi T."/>
            <person name="Toyoda A."/>
            <person name="Oliveira C."/>
            <person name="Osipova E."/>
            <person name="Leigh N.D."/>
            <person name="Simon A."/>
            <person name="Yun M.H."/>
        </authorList>
    </citation>
    <scope>NUCLEOTIDE SEQUENCE</scope>
    <source>
        <strain evidence="1">20211129_DDA</strain>
        <tissue evidence="1">Liver</tissue>
    </source>
</reference>
<name>A0AAV7PU98_PLEWA</name>
<dbReference type="Proteomes" id="UP001066276">
    <property type="component" value="Chromosome 7"/>
</dbReference>
<dbReference type="EMBL" id="JANPWB010000011">
    <property type="protein sequence ID" value="KAJ1129155.1"/>
    <property type="molecule type" value="Genomic_DNA"/>
</dbReference>
<evidence type="ECO:0000313" key="1">
    <source>
        <dbReference type="EMBL" id="KAJ1129155.1"/>
    </source>
</evidence>